<evidence type="ECO:0000256" key="1">
    <source>
        <dbReference type="ARBA" id="ARBA00004370"/>
    </source>
</evidence>
<comment type="subcellular location">
    <subcellularLocation>
        <location evidence="1">Membrane</location>
    </subcellularLocation>
</comment>
<evidence type="ECO:0000256" key="2">
    <source>
        <dbReference type="ARBA" id="ARBA00022692"/>
    </source>
</evidence>
<evidence type="ECO:0000313" key="8">
    <source>
        <dbReference type="Proteomes" id="UP000074119"/>
    </source>
</evidence>
<dbReference type="PANTHER" id="PTHR11863">
    <property type="entry name" value="STEROL DESATURASE"/>
    <property type="match status" value="1"/>
</dbReference>
<keyword evidence="3 5" id="KW-1133">Transmembrane helix</keyword>
<dbReference type="GO" id="GO:0016491">
    <property type="term" value="F:oxidoreductase activity"/>
    <property type="evidence" value="ECO:0007669"/>
    <property type="project" value="InterPro"/>
</dbReference>
<evidence type="ECO:0000259" key="6">
    <source>
        <dbReference type="Pfam" id="PF04116"/>
    </source>
</evidence>
<feature type="transmembrane region" description="Helical" evidence="5">
    <location>
        <begin position="12"/>
        <end position="29"/>
    </location>
</feature>
<name>A0A127M5E5_9GAMM</name>
<dbReference type="Pfam" id="PF04116">
    <property type="entry name" value="FA_hydroxylase"/>
    <property type="match status" value="1"/>
</dbReference>
<dbReference type="Proteomes" id="UP000074119">
    <property type="component" value="Chromosome"/>
</dbReference>
<proteinExistence type="predicted"/>
<organism evidence="7 8">
    <name type="scientific">Zhongshania aliphaticivorans</name>
    <dbReference type="NCBI Taxonomy" id="1470434"/>
    <lineage>
        <taxon>Bacteria</taxon>
        <taxon>Pseudomonadati</taxon>
        <taxon>Pseudomonadota</taxon>
        <taxon>Gammaproteobacteria</taxon>
        <taxon>Cellvibrionales</taxon>
        <taxon>Spongiibacteraceae</taxon>
        <taxon>Zhongshania</taxon>
    </lineage>
</organism>
<gene>
    <name evidence="7" type="ORF">AZF00_08890</name>
</gene>
<dbReference type="GO" id="GO:0005506">
    <property type="term" value="F:iron ion binding"/>
    <property type="evidence" value="ECO:0007669"/>
    <property type="project" value="InterPro"/>
</dbReference>
<feature type="domain" description="Fatty acid hydroxylase" evidence="6">
    <location>
        <begin position="113"/>
        <end position="247"/>
    </location>
</feature>
<dbReference type="EMBL" id="CP014544">
    <property type="protein sequence ID" value="AMO68411.1"/>
    <property type="molecule type" value="Genomic_DNA"/>
</dbReference>
<dbReference type="InterPro" id="IPR006694">
    <property type="entry name" value="Fatty_acid_hydroxylase"/>
</dbReference>
<dbReference type="KEGG" id="zal:AZF00_08890"/>
<keyword evidence="2 5" id="KW-0812">Transmembrane</keyword>
<accession>A0A127M5E5</accession>
<evidence type="ECO:0000256" key="3">
    <source>
        <dbReference type="ARBA" id="ARBA00022989"/>
    </source>
</evidence>
<evidence type="ECO:0000313" key="7">
    <source>
        <dbReference type="EMBL" id="AMO68411.1"/>
    </source>
</evidence>
<keyword evidence="4 5" id="KW-0472">Membrane</keyword>
<dbReference type="InterPro" id="IPR050307">
    <property type="entry name" value="Sterol_Desaturase_Related"/>
</dbReference>
<dbReference type="GO" id="GO:0016020">
    <property type="term" value="C:membrane"/>
    <property type="evidence" value="ECO:0007669"/>
    <property type="project" value="UniProtKB-SubCell"/>
</dbReference>
<dbReference type="STRING" id="1470434.AZF00_08890"/>
<dbReference type="RefSeq" id="WP_008250340.1">
    <property type="nucleotide sequence ID" value="NZ_CP014544.1"/>
</dbReference>
<feature type="transmembrane region" description="Helical" evidence="5">
    <location>
        <begin position="73"/>
        <end position="97"/>
    </location>
</feature>
<feature type="transmembrane region" description="Helical" evidence="5">
    <location>
        <begin position="109"/>
        <end position="130"/>
    </location>
</feature>
<protein>
    <submittedName>
        <fullName evidence="7">Fatty acid hydroxylase</fullName>
    </submittedName>
</protein>
<dbReference type="GO" id="GO:0008610">
    <property type="term" value="P:lipid biosynthetic process"/>
    <property type="evidence" value="ECO:0007669"/>
    <property type="project" value="InterPro"/>
</dbReference>
<reference evidence="7 8" key="1">
    <citation type="submission" date="2015-12" db="EMBL/GenBank/DDBJ databases">
        <authorList>
            <person name="Shamseldin A."/>
            <person name="Moawad H."/>
            <person name="Abd El-Rahim W.M."/>
            <person name="Sadowsky M.J."/>
        </authorList>
    </citation>
    <scope>NUCLEOTIDE SEQUENCE [LARGE SCALE GENOMIC DNA]</scope>
    <source>
        <strain evidence="7 8">SM2</strain>
    </source>
</reference>
<sequence>MKSKLEMFVKVLYLPFFLIVGNGIAIYMAEQDYSKFALAAWVGLLIAVSLLIEQWMPFSPEFNKLQADSGRDVIHALVNESLSIVGVLSVPIIASFIPFNSIWPSYAPLWLQVLLAVIIADIGITLAHYASHRYSALWQLHAVHHSVKRMYGFNGLMKHPLHQTIETLAGTAPLLLMGAPQEVLLLLVVAVVIQLLLQHSNVAYFAGPLRSVLAINQVHRFHHLNTAKEGDVNFGLFTTLTDHLLGTAYYDKERVIRSEDLGIGTAPDYPVAYIPQMLAPFKRRH</sequence>
<evidence type="ECO:0000256" key="4">
    <source>
        <dbReference type="ARBA" id="ARBA00023136"/>
    </source>
</evidence>
<dbReference type="AlphaFoldDB" id="A0A127M5E5"/>
<evidence type="ECO:0000256" key="5">
    <source>
        <dbReference type="SAM" id="Phobius"/>
    </source>
</evidence>
<feature type="transmembrane region" description="Helical" evidence="5">
    <location>
        <begin position="35"/>
        <end position="52"/>
    </location>
</feature>